<feature type="coiled-coil region" evidence="11">
    <location>
        <begin position="752"/>
        <end position="786"/>
    </location>
</feature>
<dbReference type="EMBL" id="CADCTK010001047">
    <property type="protein sequence ID" value="CAA9295450.1"/>
    <property type="molecule type" value="Genomic_DNA"/>
</dbReference>
<dbReference type="InterPro" id="IPR049052">
    <property type="entry name" value="nSTAND1"/>
</dbReference>
<keyword evidence="8 10" id="KW-0067">ATP-binding</keyword>
<dbReference type="Gene3D" id="2.130.10.10">
    <property type="entry name" value="YVTN repeat-like/Quinoprotein amine dehydrogenase"/>
    <property type="match status" value="3"/>
</dbReference>
<gene>
    <name evidence="13" type="ORF">AVDCRST_MAG26-4417</name>
</gene>
<evidence type="ECO:0000259" key="12">
    <source>
        <dbReference type="PROSITE" id="PS50011"/>
    </source>
</evidence>
<evidence type="ECO:0000256" key="4">
    <source>
        <dbReference type="ARBA" id="ARBA00022679"/>
    </source>
</evidence>
<evidence type="ECO:0000256" key="7">
    <source>
        <dbReference type="ARBA" id="ARBA00022777"/>
    </source>
</evidence>
<proteinExistence type="predicted"/>
<feature type="binding site" evidence="10">
    <location>
        <position position="41"/>
    </location>
    <ligand>
        <name>ATP</name>
        <dbReference type="ChEBI" id="CHEBI:30616"/>
    </ligand>
</feature>
<feature type="repeat" description="WD" evidence="9">
    <location>
        <begin position="1147"/>
        <end position="1188"/>
    </location>
</feature>
<keyword evidence="3 9" id="KW-0853">WD repeat</keyword>
<keyword evidence="5" id="KW-0677">Repeat</keyword>
<dbReference type="Pfam" id="PF00069">
    <property type="entry name" value="Pkinase"/>
    <property type="match status" value="1"/>
</dbReference>
<feature type="repeat" description="WD" evidence="9">
    <location>
        <begin position="1189"/>
        <end position="1230"/>
    </location>
</feature>
<dbReference type="FunFam" id="1.10.510.10:FF:000021">
    <property type="entry name" value="Serine/threonine protein kinase"/>
    <property type="match status" value="1"/>
</dbReference>
<evidence type="ECO:0000313" key="13">
    <source>
        <dbReference type="EMBL" id="CAA9295450.1"/>
    </source>
</evidence>
<feature type="repeat" description="WD" evidence="9">
    <location>
        <begin position="1063"/>
        <end position="1104"/>
    </location>
</feature>
<evidence type="ECO:0000256" key="3">
    <source>
        <dbReference type="ARBA" id="ARBA00022574"/>
    </source>
</evidence>
<dbReference type="PROSITE" id="PS00107">
    <property type="entry name" value="PROTEIN_KINASE_ATP"/>
    <property type="match status" value="1"/>
</dbReference>
<feature type="repeat" description="WD" evidence="9">
    <location>
        <begin position="1412"/>
        <end position="1453"/>
    </location>
</feature>
<dbReference type="PANTHER" id="PTHR19879">
    <property type="entry name" value="TRANSCRIPTION INITIATION FACTOR TFIID"/>
    <property type="match status" value="1"/>
</dbReference>
<dbReference type="PROSITE" id="PS50294">
    <property type="entry name" value="WD_REPEATS_REGION"/>
    <property type="match status" value="8"/>
</dbReference>
<dbReference type="PROSITE" id="PS00108">
    <property type="entry name" value="PROTEIN_KINASE_ST"/>
    <property type="match status" value="1"/>
</dbReference>
<evidence type="ECO:0000256" key="5">
    <source>
        <dbReference type="ARBA" id="ARBA00022737"/>
    </source>
</evidence>
<reference evidence="13" key="1">
    <citation type="submission" date="2020-02" db="EMBL/GenBank/DDBJ databases">
        <authorList>
            <person name="Meier V. D."/>
        </authorList>
    </citation>
    <scope>NUCLEOTIDE SEQUENCE</scope>
    <source>
        <strain evidence="13">AVDCRST_MAG26</strain>
    </source>
</reference>
<feature type="domain" description="Protein kinase" evidence="12">
    <location>
        <begin position="12"/>
        <end position="274"/>
    </location>
</feature>
<sequence length="1524" mass="166844">MAVDAPHVIKGYELHEPIGEGSFGVVYRARQPLVDRDVAIKIIRPQLANQPDFIRRFEHEAHLVAHLEHPHIVPLYDYWRDPSGAYLVMRYLRSGSLQDRLVEGPLPPAQVLQVLEQVGAGLATAHRQGVVHRDLKPGNILLDADGNAYLADFGIAKDVASVNPLHQTTHEGMLGSPAYSAPEQIRDEAVTPRTDIYSLGIMLYEMLAGRHPFTGKTPGEVLVQHLQEPLPRLNGNRPDLPPALDGIIRRATAKAPADRYADVLRLLADLRRALAGAGRVAAVDHELSPAEMTTTEGGDAALLENPYKGLRAFREADADDFFGREVLTRELLARLADGSGLERFLAVVGPSGSGKSSVVRAGLVPALRRGELPGSDKWFIVELLPGAHPLHELEAALLRVAVNPPPSLLEQLEHDEWGLSRAVKRILPPDERTELVLVLDQFEELWTLIENEAMRAHVLDSLQAAVSDPRGRLRVIITLRADFYDRPLLYPGFSELMSERTSVVVPLAAGELRQAIVGPATRAGLRLEPELVDAIVADVGEQPGTLPLLQYALTELVERRDGRTLTLKAYRASGGVLGALTSRANELYSALSAPQQAAARQLFLRLVTLGEGVEDTRRRVLRAELLSAVRDAAALDAVIAAYAQARLLTFDRDPATRVPTVEVAHEALIRTWNRLREWIDAGREDLRMQRRLAAEAAEWRTGGDDPSYLLAGTRLAQFEGWAAQTGLALTEEEQGYLAASLTQRTRYEETERTRQQRELETAQQLAAAEQRRADEQRRAATKLRRRAFLLAGAFAIALLAAAGAAIFANRNAVLATENAAVARTAQAAAQQARDNFAHAESARLAGAANGVLERGESAELAALLAVRGWRAQQSLDSEAALRRAARFYYGERYFPHPDRIDAITFSPDGRYLLTAGGDGIARLWDRETGREVRQFTGHTEELADVAFSGDGKHILTGSRDKTARLWDASTGQELRQFKAGSEVRTVAFMPDGRNVLISDIGYVQLWSMQTGRIQRRFVDPQVDPQGAMSPLVVVSPNGRYMLAGANREGQLFDVQTGELLRRFISGDFTVQDVQFSPDGRYALTASWDGTASLWDIASGEKARTFAGPSDGLYQAAFSPDGKYLATSNLDTTAQLWDVATGAELGRFAGHTAAVYAIAFSPDGRHIATAGADRSARIWDITATQELDTFAGHHRLVFGLAFSPNGKRMLTGSTDRTAILWDVASRKQLRTFQFTGRLDDIKLSPDGKYMFASSMDTLPRLLDLATGEMVQTFGAGFGYGSEPLSHENMQSFGAVYGSGKFSSTGRFVLTRSGRTVHMWNAKTGRIAERLVLPDDVVAFALSPDEKYVATAIAGLDDVQLWDLAAGRPVRTFADSARVTALDFSPDGKYLLTGGRDNIARLWDVAGDKLLHTFAGHTNILWNVTFSPDGKYALTAGEDRVARVWDVQTGKQVHVFPSHANTPIGNAIFTPDGRSVVVGSLDGVVQLSPLDLEPLVESICARVLRDFTEAERVSYSIPEDRPTCQR</sequence>
<dbReference type="SMART" id="SM00320">
    <property type="entry name" value="WD40"/>
    <property type="match status" value="13"/>
</dbReference>
<dbReference type="SMART" id="SM00220">
    <property type="entry name" value="S_TKc"/>
    <property type="match status" value="1"/>
</dbReference>
<organism evidence="13">
    <name type="scientific">uncultured Chloroflexia bacterium</name>
    <dbReference type="NCBI Taxonomy" id="1672391"/>
    <lineage>
        <taxon>Bacteria</taxon>
        <taxon>Bacillati</taxon>
        <taxon>Chloroflexota</taxon>
        <taxon>Chloroflexia</taxon>
        <taxon>environmental samples</taxon>
    </lineage>
</organism>
<evidence type="ECO:0000256" key="2">
    <source>
        <dbReference type="ARBA" id="ARBA00022527"/>
    </source>
</evidence>
<dbReference type="Gene3D" id="1.10.510.10">
    <property type="entry name" value="Transferase(Phosphotransferase) domain 1"/>
    <property type="match status" value="1"/>
</dbReference>
<dbReference type="InterPro" id="IPR017441">
    <property type="entry name" value="Protein_kinase_ATP_BS"/>
</dbReference>
<dbReference type="EC" id="2.7.11.1" evidence="1"/>
<dbReference type="InterPro" id="IPR019775">
    <property type="entry name" value="WD40_repeat_CS"/>
</dbReference>
<dbReference type="PROSITE" id="PS50011">
    <property type="entry name" value="PROTEIN_KINASE_DOM"/>
    <property type="match status" value="1"/>
</dbReference>
<keyword evidence="7" id="KW-0418">Kinase</keyword>
<dbReference type="InterPro" id="IPR011009">
    <property type="entry name" value="Kinase-like_dom_sf"/>
</dbReference>
<feature type="repeat" description="WD" evidence="9">
    <location>
        <begin position="1370"/>
        <end position="1411"/>
    </location>
</feature>
<dbReference type="InterPro" id="IPR027417">
    <property type="entry name" value="P-loop_NTPase"/>
</dbReference>
<dbReference type="GO" id="GO:0005524">
    <property type="term" value="F:ATP binding"/>
    <property type="evidence" value="ECO:0007669"/>
    <property type="project" value="UniProtKB-UniRule"/>
</dbReference>
<dbReference type="GO" id="GO:0004674">
    <property type="term" value="F:protein serine/threonine kinase activity"/>
    <property type="evidence" value="ECO:0007669"/>
    <property type="project" value="UniProtKB-KW"/>
</dbReference>
<name>A0A6J4K4Q4_9CHLR</name>
<evidence type="ECO:0000256" key="6">
    <source>
        <dbReference type="ARBA" id="ARBA00022741"/>
    </source>
</evidence>
<dbReference type="CDD" id="cd00200">
    <property type="entry name" value="WD40"/>
    <property type="match status" value="2"/>
</dbReference>
<feature type="repeat" description="WD" evidence="9">
    <location>
        <begin position="893"/>
        <end position="934"/>
    </location>
</feature>
<dbReference type="InterPro" id="IPR001680">
    <property type="entry name" value="WD40_rpt"/>
</dbReference>
<accession>A0A6J4K4Q4</accession>
<dbReference type="InterPro" id="IPR008271">
    <property type="entry name" value="Ser/Thr_kinase_AS"/>
</dbReference>
<evidence type="ECO:0000256" key="1">
    <source>
        <dbReference type="ARBA" id="ARBA00012513"/>
    </source>
</evidence>
<dbReference type="Gene3D" id="3.40.50.300">
    <property type="entry name" value="P-loop containing nucleotide triphosphate hydrolases"/>
    <property type="match status" value="1"/>
</dbReference>
<dbReference type="Gene3D" id="3.30.200.20">
    <property type="entry name" value="Phosphorylase Kinase, domain 1"/>
    <property type="match status" value="1"/>
</dbReference>
<evidence type="ECO:0000256" key="11">
    <source>
        <dbReference type="SAM" id="Coils"/>
    </source>
</evidence>
<feature type="repeat" description="WD" evidence="9">
    <location>
        <begin position="1105"/>
        <end position="1146"/>
    </location>
</feature>
<dbReference type="InterPro" id="IPR020472">
    <property type="entry name" value="WD40_PAC1"/>
</dbReference>
<evidence type="ECO:0000256" key="9">
    <source>
        <dbReference type="PROSITE-ProRule" id="PRU00221"/>
    </source>
</evidence>
<keyword evidence="6 10" id="KW-0547">Nucleotide-binding</keyword>
<evidence type="ECO:0000256" key="10">
    <source>
        <dbReference type="PROSITE-ProRule" id="PRU10141"/>
    </source>
</evidence>
<keyword evidence="4" id="KW-0808">Transferase</keyword>
<dbReference type="PROSITE" id="PS00678">
    <property type="entry name" value="WD_REPEATS_1"/>
    <property type="match status" value="7"/>
</dbReference>
<dbReference type="Pfam" id="PF00400">
    <property type="entry name" value="WD40"/>
    <property type="match status" value="9"/>
</dbReference>
<dbReference type="CDD" id="cd14014">
    <property type="entry name" value="STKc_PknB_like"/>
    <property type="match status" value="1"/>
</dbReference>
<dbReference type="PRINTS" id="PR00320">
    <property type="entry name" value="GPROTEINBRPT"/>
</dbReference>
<dbReference type="PANTHER" id="PTHR19879:SF9">
    <property type="entry name" value="TRANSCRIPTION INITIATION FACTOR TFIID SUBUNIT 5"/>
    <property type="match status" value="1"/>
</dbReference>
<dbReference type="SUPFAM" id="SSF56112">
    <property type="entry name" value="Protein kinase-like (PK-like)"/>
    <property type="match status" value="1"/>
</dbReference>
<dbReference type="Pfam" id="PF20703">
    <property type="entry name" value="nSTAND1"/>
    <property type="match status" value="1"/>
</dbReference>
<dbReference type="SUPFAM" id="SSF50998">
    <property type="entry name" value="Quinoprotein alcohol dehydrogenase-like"/>
    <property type="match status" value="2"/>
</dbReference>
<dbReference type="SUPFAM" id="SSF52540">
    <property type="entry name" value="P-loop containing nucleoside triphosphate hydrolases"/>
    <property type="match status" value="1"/>
</dbReference>
<keyword evidence="2" id="KW-0723">Serine/threonine-protein kinase</keyword>
<keyword evidence="11" id="KW-0175">Coiled coil</keyword>
<dbReference type="PROSITE" id="PS50082">
    <property type="entry name" value="WD_REPEATS_2"/>
    <property type="match status" value="8"/>
</dbReference>
<evidence type="ECO:0000256" key="8">
    <source>
        <dbReference type="ARBA" id="ARBA00022840"/>
    </source>
</evidence>
<protein>
    <recommendedName>
        <fullName evidence="1">non-specific serine/threonine protein kinase</fullName>
        <ecNumber evidence="1">2.7.11.1</ecNumber>
    </recommendedName>
</protein>
<feature type="repeat" description="WD" evidence="9">
    <location>
        <begin position="935"/>
        <end position="976"/>
    </location>
</feature>
<dbReference type="InterPro" id="IPR011047">
    <property type="entry name" value="Quinoprotein_ADH-like_sf"/>
</dbReference>
<dbReference type="InterPro" id="IPR015943">
    <property type="entry name" value="WD40/YVTN_repeat-like_dom_sf"/>
</dbReference>
<dbReference type="InterPro" id="IPR000719">
    <property type="entry name" value="Prot_kinase_dom"/>
</dbReference>